<evidence type="ECO:0000313" key="9">
    <source>
        <dbReference type="EMBL" id="GIL85457.1"/>
    </source>
</evidence>
<keyword evidence="6" id="KW-0539">Nucleus</keyword>
<feature type="compositionally biased region" description="Low complexity" evidence="7">
    <location>
        <begin position="10"/>
        <end position="23"/>
    </location>
</feature>
<dbReference type="PANTHER" id="PTHR13286:SF22">
    <property type="entry name" value="PHD-TYPE DOMAIN-CONTAINING PROTEIN"/>
    <property type="match status" value="1"/>
</dbReference>
<evidence type="ECO:0000256" key="2">
    <source>
        <dbReference type="ARBA" id="ARBA00006283"/>
    </source>
</evidence>
<dbReference type="InterPro" id="IPR038291">
    <property type="entry name" value="SAP30_C_sf"/>
</dbReference>
<evidence type="ECO:0000256" key="3">
    <source>
        <dbReference type="ARBA" id="ARBA00022491"/>
    </source>
</evidence>
<feature type="region of interest" description="Disordered" evidence="7">
    <location>
        <begin position="1"/>
        <end position="38"/>
    </location>
</feature>
<proteinExistence type="inferred from homology"/>
<organism evidence="9 11">
    <name type="scientific">Volvox reticuliferus</name>
    <dbReference type="NCBI Taxonomy" id="1737510"/>
    <lineage>
        <taxon>Eukaryota</taxon>
        <taxon>Viridiplantae</taxon>
        <taxon>Chlorophyta</taxon>
        <taxon>core chlorophytes</taxon>
        <taxon>Chlorophyceae</taxon>
        <taxon>CS clade</taxon>
        <taxon>Chlamydomonadales</taxon>
        <taxon>Volvocaceae</taxon>
        <taxon>Volvox</taxon>
    </lineage>
</organism>
<name>A0A8J4CMT7_9CHLO</name>
<feature type="domain" description="Histone deacetylase complex subunit SAP30 Sin3 binding" evidence="8">
    <location>
        <begin position="48"/>
        <end position="100"/>
    </location>
</feature>
<keyword evidence="3" id="KW-0678">Repressor</keyword>
<dbReference type="OrthoDB" id="510958at2759"/>
<keyword evidence="4" id="KW-0805">Transcription regulation</keyword>
<comment type="subcellular location">
    <subcellularLocation>
        <location evidence="1">Nucleus</location>
    </subcellularLocation>
</comment>
<dbReference type="Gene3D" id="6.10.160.20">
    <property type="match status" value="1"/>
</dbReference>
<evidence type="ECO:0000256" key="6">
    <source>
        <dbReference type="ARBA" id="ARBA00023242"/>
    </source>
</evidence>
<evidence type="ECO:0000259" key="8">
    <source>
        <dbReference type="Pfam" id="PF13867"/>
    </source>
</evidence>
<sequence length="158" mass="18223">MSDRRPQRPSALRAQGAFQAAASSDDEGMEGRQTRSTRRVMRVDLSKLDTQSLLRYRKVHKLGDTPATASKEELIPAVSRHFAQQVVDEEEVLLKFVLAIQKHNKQLRQLGALHQQKVQEQRLAMQQHLQQQLQYRQVPQLQQMQANHLKGGVMKPRR</sequence>
<comment type="similarity">
    <text evidence="2">Belongs to the SAP30 family.</text>
</comment>
<evidence type="ECO:0000256" key="1">
    <source>
        <dbReference type="ARBA" id="ARBA00004123"/>
    </source>
</evidence>
<evidence type="ECO:0000313" key="10">
    <source>
        <dbReference type="EMBL" id="GIM06254.1"/>
    </source>
</evidence>
<keyword evidence="5" id="KW-0804">Transcription</keyword>
<evidence type="ECO:0000256" key="5">
    <source>
        <dbReference type="ARBA" id="ARBA00023163"/>
    </source>
</evidence>
<accession>A0A8J4CMT7</accession>
<evidence type="ECO:0000256" key="4">
    <source>
        <dbReference type="ARBA" id="ARBA00023015"/>
    </source>
</evidence>
<dbReference type="Proteomes" id="UP000747110">
    <property type="component" value="Unassembled WGS sequence"/>
</dbReference>
<gene>
    <name evidence="9" type="ORF">Vretifemale_13969</name>
    <name evidence="10" type="ORF">Vretimale_10613</name>
</gene>
<evidence type="ECO:0000256" key="7">
    <source>
        <dbReference type="SAM" id="MobiDB-lite"/>
    </source>
</evidence>
<protein>
    <recommendedName>
        <fullName evidence="8">Histone deacetylase complex subunit SAP30 Sin3 binding domain-containing protein</fullName>
    </recommendedName>
</protein>
<dbReference type="EMBL" id="BNCP01000032">
    <property type="protein sequence ID" value="GIL85457.1"/>
    <property type="molecule type" value="Genomic_DNA"/>
</dbReference>
<dbReference type="EMBL" id="BNCQ01000021">
    <property type="protein sequence ID" value="GIM06254.1"/>
    <property type="molecule type" value="Genomic_DNA"/>
</dbReference>
<evidence type="ECO:0000313" key="11">
    <source>
        <dbReference type="Proteomes" id="UP000747110"/>
    </source>
</evidence>
<dbReference type="PANTHER" id="PTHR13286">
    <property type="entry name" value="SAP30"/>
    <property type="match status" value="1"/>
</dbReference>
<reference evidence="9" key="1">
    <citation type="journal article" date="2021" name="Proc. Natl. Acad. Sci. U.S.A.">
        <title>Three genomes in the algal genus Volvox reveal the fate of a haploid sex-determining region after a transition to homothallism.</title>
        <authorList>
            <person name="Yamamoto K."/>
            <person name="Hamaji T."/>
            <person name="Kawai-Toyooka H."/>
            <person name="Matsuzaki R."/>
            <person name="Takahashi F."/>
            <person name="Nishimura Y."/>
            <person name="Kawachi M."/>
            <person name="Noguchi H."/>
            <person name="Minakuchi Y."/>
            <person name="Umen J.G."/>
            <person name="Toyoda A."/>
            <person name="Nozaki H."/>
        </authorList>
    </citation>
    <scope>NUCLEOTIDE SEQUENCE</scope>
    <source>
        <strain evidence="10">NIES-3785</strain>
        <strain evidence="9">NIES-3786</strain>
    </source>
</reference>
<dbReference type="Pfam" id="PF13867">
    <property type="entry name" value="SAP30_Sin3_bdg"/>
    <property type="match status" value="1"/>
</dbReference>
<keyword evidence="11" id="KW-1185">Reference proteome</keyword>
<dbReference type="Proteomes" id="UP000722791">
    <property type="component" value="Unassembled WGS sequence"/>
</dbReference>
<dbReference type="InterPro" id="IPR025718">
    <property type="entry name" value="SAP30_Sin3-bd"/>
</dbReference>
<comment type="caution">
    <text evidence="9">The sequence shown here is derived from an EMBL/GenBank/DDBJ whole genome shotgun (WGS) entry which is preliminary data.</text>
</comment>
<dbReference type="InterPro" id="IPR024145">
    <property type="entry name" value="His_deAcase_SAP30/SAP30L"/>
</dbReference>
<dbReference type="AlphaFoldDB" id="A0A8J4CMT7"/>
<dbReference type="GO" id="GO:0005634">
    <property type="term" value="C:nucleus"/>
    <property type="evidence" value="ECO:0007669"/>
    <property type="project" value="UniProtKB-SubCell"/>
</dbReference>